<evidence type="ECO:0000313" key="3">
    <source>
        <dbReference type="Proteomes" id="UP000054874"/>
    </source>
</evidence>
<evidence type="ECO:0000313" key="2">
    <source>
        <dbReference type="EMBL" id="KSV59629.1"/>
    </source>
</evidence>
<dbReference type="RefSeq" id="WP_058352160.1">
    <property type="nucleotide sequence ID" value="NZ_CABMMD010000112.1"/>
</dbReference>
<accession>A0A0V8QG96</accession>
<protein>
    <submittedName>
        <fullName evidence="2">Uncharacterized protein</fullName>
    </submittedName>
</protein>
<dbReference type="AlphaFoldDB" id="A0A0V8QG96"/>
<keyword evidence="1" id="KW-1133">Transmembrane helix</keyword>
<comment type="caution">
    <text evidence="2">The sequence shown here is derived from an EMBL/GenBank/DDBJ whole genome shotgun (WGS) entry which is preliminary data.</text>
</comment>
<name>A0A0V8QG96_9FIRM</name>
<keyword evidence="1" id="KW-0472">Membrane</keyword>
<evidence type="ECO:0000256" key="1">
    <source>
        <dbReference type="SAM" id="Phobius"/>
    </source>
</evidence>
<dbReference type="Proteomes" id="UP000054874">
    <property type="component" value="Unassembled WGS sequence"/>
</dbReference>
<dbReference type="STRING" id="290052.ASU35_01150"/>
<organism evidence="2 3">
    <name type="scientific">Acetivibrio ethanolgignens</name>
    <dbReference type="NCBI Taxonomy" id="290052"/>
    <lineage>
        <taxon>Bacteria</taxon>
        <taxon>Bacillati</taxon>
        <taxon>Bacillota</taxon>
        <taxon>Clostridia</taxon>
        <taxon>Eubacteriales</taxon>
        <taxon>Oscillospiraceae</taxon>
        <taxon>Acetivibrio</taxon>
    </lineage>
</organism>
<dbReference type="EMBL" id="LNAM01000112">
    <property type="protein sequence ID" value="KSV59629.1"/>
    <property type="molecule type" value="Genomic_DNA"/>
</dbReference>
<gene>
    <name evidence="2" type="ORF">ASU35_01150</name>
</gene>
<feature type="transmembrane region" description="Helical" evidence="1">
    <location>
        <begin position="39"/>
        <end position="69"/>
    </location>
</feature>
<keyword evidence="1" id="KW-0812">Transmembrane</keyword>
<sequence length="71" mass="8166">MIFQGKIDRAFKHFIEKHREEEEGKVQDLPEMPLEKGDLFAMLLSAFIVIVPVALVVLAVLGVIGYFFFFH</sequence>
<proteinExistence type="predicted"/>
<keyword evidence="3" id="KW-1185">Reference proteome</keyword>
<reference evidence="2 3" key="1">
    <citation type="submission" date="2015-11" db="EMBL/GenBank/DDBJ databases">
        <title>Butyribacter intestini gen. nov., sp. nov., a butyric acid-producing bacterium of the family Lachnospiraceae isolated from the human faeces.</title>
        <authorList>
            <person name="Zou Y."/>
            <person name="Xue W."/>
            <person name="Luo G."/>
            <person name="Lv M."/>
        </authorList>
    </citation>
    <scope>NUCLEOTIDE SEQUENCE [LARGE SCALE GENOMIC DNA]</scope>
    <source>
        <strain evidence="2 3">ACET-33324</strain>
    </source>
</reference>